<comment type="caution">
    <text evidence="2">The sequence shown here is derived from an EMBL/GenBank/DDBJ whole genome shotgun (WGS) entry which is preliminary data.</text>
</comment>
<feature type="compositionally biased region" description="Basic residues" evidence="1">
    <location>
        <begin position="96"/>
        <end position="115"/>
    </location>
</feature>
<evidence type="ECO:0000313" key="2">
    <source>
        <dbReference type="EMBL" id="KAJ3433324.1"/>
    </source>
</evidence>
<evidence type="ECO:0000313" key="3">
    <source>
        <dbReference type="Proteomes" id="UP001146793"/>
    </source>
</evidence>
<sequence>MYENVKFNFRVYSNFIGRKRSFEEYNQLIKSYDRLNVQKETLTNKLNELHCAHLKESNKSNERYSILKSELVANQKKLNRLENQNTELTKELTITQKKHRTRKKKITRRKRERIF</sequence>
<dbReference type="Proteomes" id="UP001146793">
    <property type="component" value="Unassembled WGS sequence"/>
</dbReference>
<gene>
    <name evidence="2" type="ORF">M0812_22280</name>
</gene>
<feature type="region of interest" description="Disordered" evidence="1">
    <location>
        <begin position="95"/>
        <end position="115"/>
    </location>
</feature>
<protein>
    <submittedName>
        <fullName evidence="2">Uncharacterized protein</fullName>
    </submittedName>
</protein>
<proteinExistence type="predicted"/>
<dbReference type="AlphaFoldDB" id="A0AAV7YX60"/>
<accession>A0AAV7YX60</accession>
<reference evidence="2" key="1">
    <citation type="submission" date="2022-08" db="EMBL/GenBank/DDBJ databases">
        <title>Novel sulphate-reducing endosymbionts in the free-living metamonad Anaeramoeba.</title>
        <authorList>
            <person name="Jerlstrom-Hultqvist J."/>
            <person name="Cepicka I."/>
            <person name="Gallot-Lavallee L."/>
            <person name="Salas-Leiva D."/>
            <person name="Curtis B.A."/>
            <person name="Zahonova K."/>
            <person name="Pipaliya S."/>
            <person name="Dacks J."/>
            <person name="Roger A.J."/>
        </authorList>
    </citation>
    <scope>NUCLEOTIDE SEQUENCE</scope>
    <source>
        <strain evidence="2">Busselton2</strain>
    </source>
</reference>
<name>A0AAV7YX60_9EUKA</name>
<evidence type="ECO:0000256" key="1">
    <source>
        <dbReference type="SAM" id="MobiDB-lite"/>
    </source>
</evidence>
<dbReference type="EMBL" id="JANTQA010000047">
    <property type="protein sequence ID" value="KAJ3433324.1"/>
    <property type="molecule type" value="Genomic_DNA"/>
</dbReference>
<organism evidence="2 3">
    <name type="scientific">Anaeramoeba flamelloides</name>
    <dbReference type="NCBI Taxonomy" id="1746091"/>
    <lineage>
        <taxon>Eukaryota</taxon>
        <taxon>Metamonada</taxon>
        <taxon>Anaeramoebidae</taxon>
        <taxon>Anaeramoeba</taxon>
    </lineage>
</organism>